<keyword evidence="4" id="KW-1185">Reference proteome</keyword>
<dbReference type="RefSeq" id="WP_092065567.1">
    <property type="nucleotide sequence ID" value="NZ_FNIN01000007.1"/>
</dbReference>
<proteinExistence type="inferred from homology"/>
<dbReference type="InterPro" id="IPR006442">
    <property type="entry name" value="Antitoxin_Phd/YefM"/>
</dbReference>
<dbReference type="Proteomes" id="UP000199602">
    <property type="component" value="Unassembled WGS sequence"/>
</dbReference>
<name>A0A1H0EEG5_9BACT</name>
<reference evidence="3 4" key="1">
    <citation type="submission" date="2016-10" db="EMBL/GenBank/DDBJ databases">
        <authorList>
            <person name="de Groot N.N."/>
        </authorList>
    </citation>
    <scope>NUCLEOTIDE SEQUENCE [LARGE SCALE GENOMIC DNA]</scope>
    <source>
        <strain evidence="3 4">DSM 15269</strain>
    </source>
</reference>
<organism evidence="3 4">
    <name type="scientific">Desulfonauticus submarinus</name>
    <dbReference type="NCBI Taxonomy" id="206665"/>
    <lineage>
        <taxon>Bacteria</taxon>
        <taxon>Pseudomonadati</taxon>
        <taxon>Thermodesulfobacteriota</taxon>
        <taxon>Desulfovibrionia</taxon>
        <taxon>Desulfovibrionales</taxon>
        <taxon>Desulfonauticaceae</taxon>
        <taxon>Desulfonauticus</taxon>
    </lineage>
</organism>
<dbReference type="InterPro" id="IPR036165">
    <property type="entry name" value="YefM-like_sf"/>
</dbReference>
<comment type="function">
    <text evidence="2">Antitoxin component of a type II toxin-antitoxin (TA) system.</text>
</comment>
<evidence type="ECO:0000256" key="1">
    <source>
        <dbReference type="ARBA" id="ARBA00009981"/>
    </source>
</evidence>
<dbReference type="EMBL" id="FNIN01000007">
    <property type="protein sequence ID" value="SDN80679.1"/>
    <property type="molecule type" value="Genomic_DNA"/>
</dbReference>
<sequence length="75" mass="8346">MGALYTYSEARQKFAKILEQAATEGEVLVKRKDGQVFVIKPLIEKRSPLDVPGINLGVSTSEIVDIIRESREKKG</sequence>
<dbReference type="OrthoDB" id="370795at2"/>
<protein>
    <recommendedName>
        <fullName evidence="2">Antitoxin</fullName>
    </recommendedName>
</protein>
<comment type="similarity">
    <text evidence="1 2">Belongs to the phD/YefM antitoxin family.</text>
</comment>
<evidence type="ECO:0000256" key="2">
    <source>
        <dbReference type="RuleBase" id="RU362080"/>
    </source>
</evidence>
<dbReference type="AlphaFoldDB" id="A0A1H0EEG5"/>
<accession>A0A1H0EEG5</accession>
<dbReference type="Gene3D" id="3.40.1620.10">
    <property type="entry name" value="YefM-like domain"/>
    <property type="match status" value="1"/>
</dbReference>
<dbReference type="Pfam" id="PF02604">
    <property type="entry name" value="PhdYeFM_antitox"/>
    <property type="match status" value="1"/>
</dbReference>
<dbReference type="STRING" id="206665.SAMN04488516_10776"/>
<evidence type="ECO:0000313" key="3">
    <source>
        <dbReference type="EMBL" id="SDN80679.1"/>
    </source>
</evidence>
<evidence type="ECO:0000313" key="4">
    <source>
        <dbReference type="Proteomes" id="UP000199602"/>
    </source>
</evidence>
<gene>
    <name evidence="3" type="ORF">SAMN04488516_10776</name>
</gene>
<dbReference type="SUPFAM" id="SSF143120">
    <property type="entry name" value="YefM-like"/>
    <property type="match status" value="1"/>
</dbReference>